<protein>
    <submittedName>
        <fullName evidence="5">ArsR family transcriptional regulator protein</fullName>
    </submittedName>
</protein>
<sequence length="113" mass="12563">MPLPKTEPGITGQELQKLAVKAHEASDLLKAMAHQTRLLILCILAKEERTVSQIEELLGIQQAMVSQQLARLRMEGLVNTRRAGRLVYYSIGNANLTIFLDSLFGLFEATDPD</sequence>
<evidence type="ECO:0000256" key="3">
    <source>
        <dbReference type="ARBA" id="ARBA00023163"/>
    </source>
</evidence>
<dbReference type="KEGG" id="rga:RGR602_CH03784"/>
<dbReference type="InterPro" id="IPR051081">
    <property type="entry name" value="HTH_MetalResp_TranReg"/>
</dbReference>
<reference evidence="5 6" key="1">
    <citation type="submission" date="2013-11" db="EMBL/GenBank/DDBJ databases">
        <title>Complete genome sequence of Rhizobium gallicum bv. gallicum R602.</title>
        <authorList>
            <person name="Bustos P."/>
            <person name="Santamaria R.I."/>
            <person name="Lozano L."/>
            <person name="Acosta J.L."/>
            <person name="Ormeno-Orrillo E."/>
            <person name="Rogel M.A."/>
            <person name="Romero D."/>
            <person name="Cevallos M.A."/>
            <person name="Martinez-Romero E."/>
            <person name="Gonzalez V."/>
        </authorList>
    </citation>
    <scope>NUCLEOTIDE SEQUENCE [LARGE SCALE GENOMIC DNA]</scope>
    <source>
        <strain evidence="5 6">R602</strain>
    </source>
</reference>
<evidence type="ECO:0000313" key="5">
    <source>
        <dbReference type="EMBL" id="AJD43083.1"/>
    </source>
</evidence>
<keyword evidence="1" id="KW-0805">Transcription regulation</keyword>
<dbReference type="PRINTS" id="PR00778">
    <property type="entry name" value="HTHARSR"/>
</dbReference>
<keyword evidence="3" id="KW-0804">Transcription</keyword>
<name>A0A0B4X8Y5_9HYPH</name>
<dbReference type="PANTHER" id="PTHR33154:SF28">
    <property type="entry name" value="HTH-TYPE TRANSCRIPTIONAL REGULATOR YGAV-RELATED"/>
    <property type="match status" value="1"/>
</dbReference>
<evidence type="ECO:0000259" key="4">
    <source>
        <dbReference type="PROSITE" id="PS50987"/>
    </source>
</evidence>
<dbReference type="Proteomes" id="UP000031368">
    <property type="component" value="Chromosome"/>
</dbReference>
<dbReference type="InterPro" id="IPR036390">
    <property type="entry name" value="WH_DNA-bd_sf"/>
</dbReference>
<dbReference type="GO" id="GO:0003677">
    <property type="term" value="F:DNA binding"/>
    <property type="evidence" value="ECO:0007669"/>
    <property type="project" value="UniProtKB-KW"/>
</dbReference>
<dbReference type="AlphaFoldDB" id="A0A0B4X8Y5"/>
<feature type="domain" description="HTH arsR-type" evidence="4">
    <location>
        <begin position="18"/>
        <end position="111"/>
    </location>
</feature>
<dbReference type="RefSeq" id="WP_039846334.1">
    <property type="nucleotide sequence ID" value="NZ_CP006877.1"/>
</dbReference>
<dbReference type="SUPFAM" id="SSF46785">
    <property type="entry name" value="Winged helix' DNA-binding domain"/>
    <property type="match status" value="1"/>
</dbReference>
<organism evidence="5 6">
    <name type="scientific">Rhizobium gallicum bv. gallicum R602sp</name>
    <dbReference type="NCBI Taxonomy" id="1041138"/>
    <lineage>
        <taxon>Bacteria</taxon>
        <taxon>Pseudomonadati</taxon>
        <taxon>Pseudomonadota</taxon>
        <taxon>Alphaproteobacteria</taxon>
        <taxon>Hyphomicrobiales</taxon>
        <taxon>Rhizobiaceae</taxon>
        <taxon>Rhizobium/Agrobacterium group</taxon>
        <taxon>Rhizobium</taxon>
    </lineage>
</organism>
<dbReference type="CDD" id="cd00090">
    <property type="entry name" value="HTH_ARSR"/>
    <property type="match status" value="1"/>
</dbReference>
<dbReference type="InterPro" id="IPR001845">
    <property type="entry name" value="HTH_ArsR_DNA-bd_dom"/>
</dbReference>
<dbReference type="EMBL" id="CP006877">
    <property type="protein sequence ID" value="AJD43083.1"/>
    <property type="molecule type" value="Genomic_DNA"/>
</dbReference>
<keyword evidence="6" id="KW-1185">Reference proteome</keyword>
<dbReference type="NCBIfam" id="NF033788">
    <property type="entry name" value="HTH_metalloreg"/>
    <property type="match status" value="1"/>
</dbReference>
<dbReference type="PROSITE" id="PS50987">
    <property type="entry name" value="HTH_ARSR_2"/>
    <property type="match status" value="1"/>
</dbReference>
<dbReference type="Gene3D" id="1.10.10.10">
    <property type="entry name" value="Winged helix-like DNA-binding domain superfamily/Winged helix DNA-binding domain"/>
    <property type="match status" value="1"/>
</dbReference>
<evidence type="ECO:0000256" key="2">
    <source>
        <dbReference type="ARBA" id="ARBA00023125"/>
    </source>
</evidence>
<proteinExistence type="predicted"/>
<dbReference type="SMART" id="SM00418">
    <property type="entry name" value="HTH_ARSR"/>
    <property type="match status" value="1"/>
</dbReference>
<keyword evidence="2" id="KW-0238">DNA-binding</keyword>
<dbReference type="PANTHER" id="PTHR33154">
    <property type="entry name" value="TRANSCRIPTIONAL REGULATOR, ARSR FAMILY"/>
    <property type="match status" value="1"/>
</dbReference>
<dbReference type="InterPro" id="IPR011991">
    <property type="entry name" value="ArsR-like_HTH"/>
</dbReference>
<accession>A0A0B4X8Y5</accession>
<evidence type="ECO:0000256" key="1">
    <source>
        <dbReference type="ARBA" id="ARBA00023015"/>
    </source>
</evidence>
<evidence type="ECO:0000313" key="6">
    <source>
        <dbReference type="Proteomes" id="UP000031368"/>
    </source>
</evidence>
<gene>
    <name evidence="5" type="ORF">RGR602_CH03784</name>
</gene>
<dbReference type="InterPro" id="IPR036388">
    <property type="entry name" value="WH-like_DNA-bd_sf"/>
</dbReference>
<dbReference type="GO" id="GO:0003700">
    <property type="term" value="F:DNA-binding transcription factor activity"/>
    <property type="evidence" value="ECO:0007669"/>
    <property type="project" value="InterPro"/>
</dbReference>
<dbReference type="Pfam" id="PF01022">
    <property type="entry name" value="HTH_5"/>
    <property type="match status" value="1"/>
</dbReference>
<dbReference type="HOGENOM" id="CLU_097806_6_4_5"/>